<organism evidence="1 2">
    <name type="scientific">Thiorhodococcus mannitoliphagus</name>
    <dbReference type="NCBI Taxonomy" id="329406"/>
    <lineage>
        <taxon>Bacteria</taxon>
        <taxon>Pseudomonadati</taxon>
        <taxon>Pseudomonadota</taxon>
        <taxon>Gammaproteobacteria</taxon>
        <taxon>Chromatiales</taxon>
        <taxon>Chromatiaceae</taxon>
        <taxon>Thiorhodococcus</taxon>
    </lineage>
</organism>
<gene>
    <name evidence="1" type="ORF">G3480_18400</name>
</gene>
<proteinExistence type="predicted"/>
<keyword evidence="2" id="KW-1185">Reference proteome</keyword>
<evidence type="ECO:0000313" key="2">
    <source>
        <dbReference type="Proteomes" id="UP000471640"/>
    </source>
</evidence>
<dbReference type="EMBL" id="JAAIJR010000090">
    <property type="protein sequence ID" value="NEX22252.1"/>
    <property type="molecule type" value="Genomic_DNA"/>
</dbReference>
<dbReference type="Proteomes" id="UP000471640">
    <property type="component" value="Unassembled WGS sequence"/>
</dbReference>
<name>A0A6P1E189_9GAMM</name>
<dbReference type="AlphaFoldDB" id="A0A6P1E189"/>
<protein>
    <submittedName>
        <fullName evidence="1">Uncharacterized protein</fullName>
    </submittedName>
</protein>
<accession>A0A6P1E189</accession>
<reference evidence="1 2" key="2">
    <citation type="submission" date="2020-02" db="EMBL/GenBank/DDBJ databases">
        <title>Genome sequences of Thiorhodococcus mannitoliphagus and Thiorhodococcus minor, purple sulfur photosynthetic bacteria in the gammaproteobacterial family, Chromatiaceae.</title>
        <authorList>
            <person name="Aviles F.A."/>
            <person name="Meyer T.E."/>
            <person name="Kyndt J.A."/>
        </authorList>
    </citation>
    <scope>NUCLEOTIDE SEQUENCE [LARGE SCALE GENOMIC DNA]</scope>
    <source>
        <strain evidence="1 2">DSM 18266</strain>
    </source>
</reference>
<dbReference type="RefSeq" id="WP_164655349.1">
    <property type="nucleotide sequence ID" value="NZ_JAAIJR010000090.1"/>
</dbReference>
<reference evidence="2" key="1">
    <citation type="journal article" date="2020" name="Microbiol. Resour. Announc.">
        <title>Draft Genome Sequences of Thiorhodococcus mannitoliphagus and Thiorhodococcus minor, Purple Sulfur Photosynthetic Bacteria in the Gammaproteobacterial Family Chromatiaceae.</title>
        <authorList>
            <person name="Aviles F.A."/>
            <person name="Meyer T.E."/>
            <person name="Kyndt J.A."/>
        </authorList>
    </citation>
    <scope>NUCLEOTIDE SEQUENCE [LARGE SCALE GENOMIC DNA]</scope>
    <source>
        <strain evidence="2">DSM 18266</strain>
    </source>
</reference>
<comment type="caution">
    <text evidence="1">The sequence shown here is derived from an EMBL/GenBank/DDBJ whole genome shotgun (WGS) entry which is preliminary data.</text>
</comment>
<evidence type="ECO:0000313" key="1">
    <source>
        <dbReference type="EMBL" id="NEX22252.1"/>
    </source>
</evidence>
<sequence length="117" mass="13032">MLSRRISDERALFLCGEMELPRDRPGKIRQNFDARAAKVAGLLAPDMAEAQAIAASNHPDCSTEPTRDSAGYRINHFDWAYLLAPDGEISDIDNDVDLNVSRMLDDLKTLHSDDHGH</sequence>